<dbReference type="GO" id="GO:0006310">
    <property type="term" value="P:DNA recombination"/>
    <property type="evidence" value="ECO:0007669"/>
    <property type="project" value="UniProtKB-UniRule"/>
</dbReference>
<evidence type="ECO:0000313" key="11">
    <source>
        <dbReference type="Proteomes" id="UP000004410"/>
    </source>
</evidence>
<feature type="transmembrane region" description="Helical" evidence="7">
    <location>
        <begin position="63"/>
        <end position="92"/>
    </location>
</feature>
<dbReference type="InterPro" id="IPR036267">
    <property type="entry name" value="RuvA_C_sf"/>
</dbReference>
<gene>
    <name evidence="6 10" type="primary">ruvA</name>
    <name evidence="10" type="ORF">RUMGNA_02502</name>
</gene>
<dbReference type="InterPro" id="IPR013849">
    <property type="entry name" value="DNA_helicase_Holl-junc_RuvA_I"/>
</dbReference>
<feature type="transmembrane region" description="Helical" evidence="7">
    <location>
        <begin position="34"/>
        <end position="51"/>
    </location>
</feature>
<evidence type="ECO:0000256" key="2">
    <source>
        <dbReference type="ARBA" id="ARBA00022763"/>
    </source>
</evidence>
<evidence type="ECO:0000259" key="8">
    <source>
        <dbReference type="Pfam" id="PF01330"/>
    </source>
</evidence>
<dbReference type="GO" id="GO:0009378">
    <property type="term" value="F:four-way junction helicase activity"/>
    <property type="evidence" value="ECO:0007669"/>
    <property type="project" value="InterPro"/>
</dbReference>
<dbReference type="NCBIfam" id="TIGR00084">
    <property type="entry name" value="ruvA"/>
    <property type="match status" value="1"/>
</dbReference>
<comment type="subcellular location">
    <subcellularLocation>
        <location evidence="6">Cytoplasm</location>
    </subcellularLocation>
</comment>
<evidence type="ECO:0000256" key="6">
    <source>
        <dbReference type="HAMAP-Rule" id="MF_00031"/>
    </source>
</evidence>
<keyword evidence="2 6" id="KW-0227">DNA damage</keyword>
<evidence type="ECO:0000256" key="5">
    <source>
        <dbReference type="ARBA" id="ARBA00023204"/>
    </source>
</evidence>
<feature type="transmembrane region" description="Helical" evidence="7">
    <location>
        <begin position="104"/>
        <end position="124"/>
    </location>
</feature>
<keyword evidence="10" id="KW-0067">ATP-binding</keyword>
<dbReference type="SUPFAM" id="SSF47781">
    <property type="entry name" value="RuvA domain 2-like"/>
    <property type="match status" value="1"/>
</dbReference>
<reference evidence="10 11" key="2">
    <citation type="submission" date="2007-06" db="EMBL/GenBank/DDBJ databases">
        <title>Draft genome sequence of Ruminococcus gnavus (ATCC 29149).</title>
        <authorList>
            <person name="Sudarsanam P."/>
            <person name="Ley R."/>
            <person name="Guruge J."/>
            <person name="Turnbaugh P.J."/>
            <person name="Mahowald M."/>
            <person name="Liep D."/>
            <person name="Gordon J."/>
        </authorList>
    </citation>
    <scope>NUCLEOTIDE SEQUENCE [LARGE SCALE GENOMIC DNA]</scope>
    <source>
        <strain evidence="10 11">ATCC 29149</strain>
    </source>
</reference>
<evidence type="ECO:0000256" key="4">
    <source>
        <dbReference type="ARBA" id="ARBA00023172"/>
    </source>
</evidence>
<evidence type="ECO:0000259" key="9">
    <source>
        <dbReference type="Pfam" id="PF07499"/>
    </source>
</evidence>
<comment type="caution">
    <text evidence="6">Lacks conserved residue(s) required for the propagation of feature annotation.</text>
</comment>
<comment type="caution">
    <text evidence="10">The sequence shown here is derived from an EMBL/GenBank/DDBJ whole genome shotgun (WGS) entry which is preliminary data.</text>
</comment>
<comment type="function">
    <text evidence="6">The RuvA-RuvB-RuvC complex processes Holliday junction (HJ) DNA during genetic recombination and DNA repair, while the RuvA-RuvB complex plays an important role in the rescue of blocked DNA replication forks via replication fork reversal (RFR). RuvA specifically binds to HJ cruciform DNA, conferring on it an open structure. The RuvB hexamer acts as an ATP-dependent pump, pulling dsDNA into and through the RuvAB complex. HJ branch migration allows RuvC to scan DNA until it finds its consensus sequence, where it cleaves and resolves the cruciform DNA.</text>
</comment>
<proteinExistence type="inferred from homology"/>
<keyword evidence="7" id="KW-0472">Membrane</keyword>
<dbReference type="Gene3D" id="1.10.1760.20">
    <property type="match status" value="1"/>
</dbReference>
<dbReference type="InterPro" id="IPR012340">
    <property type="entry name" value="NA-bd_OB-fold"/>
</dbReference>
<keyword evidence="1 6" id="KW-0963">Cytoplasm</keyword>
<dbReference type="Pfam" id="PF07499">
    <property type="entry name" value="RuvA_C"/>
    <property type="match status" value="1"/>
</dbReference>
<dbReference type="SUPFAM" id="SSF50249">
    <property type="entry name" value="Nucleic acid-binding proteins"/>
    <property type="match status" value="1"/>
</dbReference>
<dbReference type="InterPro" id="IPR000085">
    <property type="entry name" value="RuvA"/>
</dbReference>
<dbReference type="InterPro" id="IPR010898">
    <property type="entry name" value="Hpre_diP_synth_I"/>
</dbReference>
<feature type="region of interest" description="Domain I" evidence="6">
    <location>
        <begin position="176"/>
        <end position="239"/>
    </location>
</feature>
<dbReference type="PaxDb" id="411470-RUMGNA_02502"/>
<name>A7B4L8_MEDG7</name>
<dbReference type="GO" id="GO:0048476">
    <property type="term" value="C:Holliday junction resolvase complex"/>
    <property type="evidence" value="ECO:0007669"/>
    <property type="project" value="UniProtKB-UniRule"/>
</dbReference>
<evidence type="ECO:0000256" key="3">
    <source>
        <dbReference type="ARBA" id="ARBA00023125"/>
    </source>
</evidence>
<keyword evidence="4 6" id="KW-0233">DNA recombination</keyword>
<keyword evidence="10" id="KW-0547">Nucleotide-binding</keyword>
<reference evidence="10 11" key="1">
    <citation type="submission" date="2007-04" db="EMBL/GenBank/DDBJ databases">
        <authorList>
            <person name="Fulton L."/>
            <person name="Clifton S."/>
            <person name="Fulton B."/>
            <person name="Xu J."/>
            <person name="Minx P."/>
            <person name="Pepin K.H."/>
            <person name="Johnson M."/>
            <person name="Thiruvilangam P."/>
            <person name="Bhonagiri V."/>
            <person name="Nash W.E."/>
            <person name="Mardis E.R."/>
            <person name="Wilson R.K."/>
        </authorList>
    </citation>
    <scope>NUCLEOTIDE SEQUENCE [LARGE SCALE GENOMIC DNA]</scope>
    <source>
        <strain evidence="10 11">ATCC 29149</strain>
    </source>
</reference>
<keyword evidence="7" id="KW-0812">Transmembrane</keyword>
<dbReference type="GO" id="GO:0016787">
    <property type="term" value="F:hydrolase activity"/>
    <property type="evidence" value="ECO:0007669"/>
    <property type="project" value="UniProtKB-KW"/>
</dbReference>
<dbReference type="Pfam" id="PF07456">
    <property type="entry name" value="Hpre_diP_synt_I"/>
    <property type="match status" value="1"/>
</dbReference>
<dbReference type="GO" id="GO:0006281">
    <property type="term" value="P:DNA repair"/>
    <property type="evidence" value="ECO:0007669"/>
    <property type="project" value="UniProtKB-UniRule"/>
</dbReference>
<dbReference type="Pfam" id="PF14520">
    <property type="entry name" value="HHH_5"/>
    <property type="match status" value="1"/>
</dbReference>
<dbReference type="SUPFAM" id="SSF46929">
    <property type="entry name" value="DNA helicase RuvA subunit, C-terminal domain"/>
    <property type="match status" value="1"/>
</dbReference>
<dbReference type="EMBL" id="AAYG02000018">
    <property type="protein sequence ID" value="EDN77295.1"/>
    <property type="molecule type" value="Genomic_DNA"/>
</dbReference>
<dbReference type="Proteomes" id="UP000004410">
    <property type="component" value="Unassembled WGS sequence"/>
</dbReference>
<dbReference type="Pfam" id="PF01330">
    <property type="entry name" value="RuvA_N"/>
    <property type="match status" value="1"/>
</dbReference>
<evidence type="ECO:0000256" key="1">
    <source>
        <dbReference type="ARBA" id="ARBA00022490"/>
    </source>
</evidence>
<dbReference type="Gene3D" id="1.10.8.10">
    <property type="entry name" value="DNA helicase RuvA subunit, C-terminal domain"/>
    <property type="match status" value="1"/>
</dbReference>
<comment type="domain">
    <text evidence="6">Has three domains with a flexible linker between the domains II and III and assumes an 'L' shape. Domain III is highly mobile and contacts RuvB.</text>
</comment>
<evidence type="ECO:0000313" key="10">
    <source>
        <dbReference type="EMBL" id="EDN77295.1"/>
    </source>
</evidence>
<dbReference type="Gene3D" id="1.10.150.20">
    <property type="entry name" value="5' to 3' exonuclease, C-terminal subdomain"/>
    <property type="match status" value="1"/>
</dbReference>
<keyword evidence="3 6" id="KW-0238">DNA-binding</keyword>
<dbReference type="GO" id="GO:0000400">
    <property type="term" value="F:four-way junction DNA binding"/>
    <property type="evidence" value="ECO:0007669"/>
    <property type="project" value="UniProtKB-UniRule"/>
</dbReference>
<dbReference type="eggNOG" id="COG4769">
    <property type="taxonomic scope" value="Bacteria"/>
</dbReference>
<feature type="transmembrane region" description="Helical" evidence="7">
    <location>
        <begin position="6"/>
        <end position="27"/>
    </location>
</feature>
<accession>A7B4L8</accession>
<dbReference type="InterPro" id="IPR010994">
    <property type="entry name" value="RuvA_2-like"/>
</dbReference>
<dbReference type="InterPro" id="IPR011114">
    <property type="entry name" value="RuvA_C"/>
</dbReference>
<evidence type="ECO:0000256" key="7">
    <source>
        <dbReference type="SAM" id="Phobius"/>
    </source>
</evidence>
<dbReference type="GO" id="GO:0005524">
    <property type="term" value="F:ATP binding"/>
    <property type="evidence" value="ECO:0007669"/>
    <property type="project" value="InterPro"/>
</dbReference>
<keyword evidence="7" id="KW-1133">Transmembrane helix</keyword>
<feature type="domain" description="DNA helicase Holliday junction RuvA type" evidence="8">
    <location>
        <begin position="176"/>
        <end position="237"/>
    </location>
</feature>
<dbReference type="GO" id="GO:0009379">
    <property type="term" value="C:Holliday junction helicase complex"/>
    <property type="evidence" value="ECO:0007669"/>
    <property type="project" value="InterPro"/>
</dbReference>
<organism evidence="10 11">
    <name type="scientific">Mediterraneibacter gnavus (strain ATCC 29149 / DSM 114966 / JCM 6515 / VPI C7-9)</name>
    <name type="common">Ruminococcus gnavus</name>
    <dbReference type="NCBI Taxonomy" id="411470"/>
    <lineage>
        <taxon>Bacteria</taxon>
        <taxon>Bacillati</taxon>
        <taxon>Bacillota</taxon>
        <taxon>Clostridia</taxon>
        <taxon>Lachnospirales</taxon>
        <taxon>Lachnospiraceae</taxon>
        <taxon>Mediterraneibacter</taxon>
    </lineage>
</organism>
<sequence>MKNKTAYFGVFTSLALILSYVETLIPISFGIPGIKLGLANLVIVIVLYTYGGKEAFLLSVTRILLSGFLFGNLSMILYSMAGGVFSLAIMVLLRRTGGFSIQGVSIAGGVFHNIGQLLLAMMIVETYQVGYYFPVLLISGLVTGLLIGIVSSEVLKRTAFFEKSRISIEEKETEAMISYIRGELAGLERDKAIVDVQGVGYGIYMPEQSLSLLGPIGCEVKIHTYLNVREDAMQLFGFLTRDDLEVFRLVIGVSGIGPKGGLNILSCLSADELKFAVLSGDAKAICAAPGIGKKTAEKLIIELKDKLDLKEMLEPRSAAAAEIPSDGRNGDIQTEAVQALVALGYGNAESLKAVRQVTEYTSVEDVLKEALKKML</sequence>
<keyword evidence="10" id="KW-0347">Helicase</keyword>
<dbReference type="HAMAP" id="MF_00031">
    <property type="entry name" value="DNA_HJ_migration_RuvA"/>
    <property type="match status" value="1"/>
</dbReference>
<dbReference type="eggNOG" id="COG0632">
    <property type="taxonomic scope" value="Bacteria"/>
</dbReference>
<dbReference type="GO" id="GO:0005737">
    <property type="term" value="C:cytoplasm"/>
    <property type="evidence" value="ECO:0007669"/>
    <property type="project" value="UniProtKB-SubCell"/>
</dbReference>
<keyword evidence="5 6" id="KW-0234">DNA repair</keyword>
<feature type="region of interest" description="Domain III" evidence="6">
    <location>
        <begin position="332"/>
        <end position="375"/>
    </location>
</feature>
<dbReference type="Gene3D" id="2.40.50.140">
    <property type="entry name" value="Nucleic acid-binding proteins"/>
    <property type="match status" value="1"/>
</dbReference>
<comment type="subunit">
    <text evidence="6">Homotetramer. Forms an RuvA(8)-RuvB(12)-Holliday junction (HJ) complex. HJ DNA is sandwiched between 2 RuvA tetramers; dsDNA enters through RuvA and exits via RuvB. An RuvB hexamer assembles on each DNA strand where it exits the tetramer. Each RuvB hexamer is contacted by two RuvA subunits (via domain III) on 2 adjacent RuvB subunits; this complex drives branch migration. In the full resolvosome a probable DNA-RuvA(4)-RuvB(12)-RuvC(2) complex forms which resolves the HJ.</text>
</comment>
<feature type="domain" description="Holliday junction DNA helicase RuvA C-terminal" evidence="9">
    <location>
        <begin position="332"/>
        <end position="374"/>
    </location>
</feature>
<keyword evidence="10" id="KW-0378">Hydrolase</keyword>
<dbReference type="AlphaFoldDB" id="A7B4L8"/>
<feature type="transmembrane region" description="Helical" evidence="7">
    <location>
        <begin position="130"/>
        <end position="155"/>
    </location>
</feature>
<comment type="similarity">
    <text evidence="6">Belongs to the RuvA family.</text>
</comment>
<protein>
    <recommendedName>
        <fullName evidence="6">Holliday junction branch migration complex subunit RuvA</fullName>
    </recommendedName>
</protein>
<dbReference type="CDD" id="cd14332">
    <property type="entry name" value="UBA_RuvA_C"/>
    <property type="match status" value="1"/>
</dbReference>